<dbReference type="EMBL" id="MN740839">
    <property type="protein sequence ID" value="QHU14315.1"/>
    <property type="molecule type" value="Genomic_DNA"/>
</dbReference>
<sequence length="62" mass="7193">MSLKKKGILMRLLFLALIVPFFLKRKSSVDLADPQFNSTQYVAFTERRANSSKSLVQFVKQR</sequence>
<evidence type="ECO:0000313" key="1">
    <source>
        <dbReference type="EMBL" id="QHU14315.1"/>
    </source>
</evidence>
<accession>A0A6C0K8D5</accession>
<name>A0A6C0K8D5_9ZZZZ</name>
<protein>
    <submittedName>
        <fullName evidence="1">Uncharacterized protein</fullName>
    </submittedName>
</protein>
<reference evidence="1" key="1">
    <citation type="journal article" date="2020" name="Nature">
        <title>Giant virus diversity and host interactions through global metagenomics.</title>
        <authorList>
            <person name="Schulz F."/>
            <person name="Roux S."/>
            <person name="Paez-Espino D."/>
            <person name="Jungbluth S."/>
            <person name="Walsh D.A."/>
            <person name="Denef V.J."/>
            <person name="McMahon K.D."/>
            <person name="Konstantinidis K.T."/>
            <person name="Eloe-Fadrosh E.A."/>
            <person name="Kyrpides N.C."/>
            <person name="Woyke T."/>
        </authorList>
    </citation>
    <scope>NUCLEOTIDE SEQUENCE</scope>
    <source>
        <strain evidence="1">GVMAG-S-1102113-118</strain>
    </source>
</reference>
<dbReference type="AlphaFoldDB" id="A0A6C0K8D5"/>
<organism evidence="1">
    <name type="scientific">viral metagenome</name>
    <dbReference type="NCBI Taxonomy" id="1070528"/>
    <lineage>
        <taxon>unclassified sequences</taxon>
        <taxon>metagenomes</taxon>
        <taxon>organismal metagenomes</taxon>
    </lineage>
</organism>
<proteinExistence type="predicted"/>